<sequence>MIRVCKMSGEELVSASIEEVGDAKGLKSLLRSWYGFPVCLQQLLHHGNSLDDDAMLLLHVPMDLQLVLLSMISPAQQYEAHCELTAACEDGTTQVVQRLLDAGAQPNLQYAMFANPSGLGEIESGTTPLMGAAENGHTEIIGLLLEAGAGKDLQNWSGDTALMSAAAAGQVESVRLLLKVGANKELQNELGSTAIALAARDGQVEIVQLLLEAGADKDVKDVCKDTALSAAARYGHQEIVHMLSDAPVCTAYR</sequence>
<dbReference type="Proteomes" id="UP000649617">
    <property type="component" value="Unassembled WGS sequence"/>
</dbReference>
<evidence type="ECO:0000256" key="1">
    <source>
        <dbReference type="ARBA" id="ARBA00022737"/>
    </source>
</evidence>
<dbReference type="GO" id="GO:0005634">
    <property type="term" value="C:nucleus"/>
    <property type="evidence" value="ECO:0007669"/>
    <property type="project" value="TreeGrafter"/>
</dbReference>
<keyword evidence="1" id="KW-0677">Repeat</keyword>
<dbReference type="AlphaFoldDB" id="A0A812L8R5"/>
<dbReference type="PANTHER" id="PTHR24201">
    <property type="entry name" value="ANK_REP_REGION DOMAIN-CONTAINING PROTEIN"/>
    <property type="match status" value="1"/>
</dbReference>
<keyword evidence="2 3" id="KW-0040">ANK repeat</keyword>
<dbReference type="PROSITE" id="PS50297">
    <property type="entry name" value="ANK_REP_REGION"/>
    <property type="match status" value="3"/>
</dbReference>
<protein>
    <submittedName>
        <fullName evidence="4">ASB3 protein</fullName>
    </submittedName>
</protein>
<evidence type="ECO:0000256" key="2">
    <source>
        <dbReference type="ARBA" id="ARBA00023043"/>
    </source>
</evidence>
<dbReference type="InterPro" id="IPR050776">
    <property type="entry name" value="Ank_Repeat/CDKN_Inhibitor"/>
</dbReference>
<accession>A0A812L8R5</accession>
<evidence type="ECO:0000313" key="4">
    <source>
        <dbReference type="EMBL" id="CAE7241930.1"/>
    </source>
</evidence>
<dbReference type="Pfam" id="PF12796">
    <property type="entry name" value="Ank_2"/>
    <property type="match status" value="1"/>
</dbReference>
<dbReference type="OrthoDB" id="194358at2759"/>
<organism evidence="4 5">
    <name type="scientific">Symbiodinium pilosum</name>
    <name type="common">Dinoflagellate</name>
    <dbReference type="NCBI Taxonomy" id="2952"/>
    <lineage>
        <taxon>Eukaryota</taxon>
        <taxon>Sar</taxon>
        <taxon>Alveolata</taxon>
        <taxon>Dinophyceae</taxon>
        <taxon>Suessiales</taxon>
        <taxon>Symbiodiniaceae</taxon>
        <taxon>Symbiodinium</taxon>
    </lineage>
</organism>
<proteinExistence type="predicted"/>
<dbReference type="PANTHER" id="PTHR24201:SF16">
    <property type="entry name" value="ANKYRIN-1-LIKE-RELATED"/>
    <property type="match status" value="1"/>
</dbReference>
<dbReference type="EMBL" id="CAJNIZ010005448">
    <property type="protein sequence ID" value="CAE7241930.1"/>
    <property type="molecule type" value="Genomic_DNA"/>
</dbReference>
<dbReference type="Pfam" id="PF13637">
    <property type="entry name" value="Ank_4"/>
    <property type="match status" value="1"/>
</dbReference>
<dbReference type="InterPro" id="IPR002110">
    <property type="entry name" value="Ankyrin_rpt"/>
</dbReference>
<feature type="repeat" description="ANK" evidence="3">
    <location>
        <begin position="157"/>
        <end position="189"/>
    </location>
</feature>
<dbReference type="SUPFAM" id="SSF48403">
    <property type="entry name" value="Ankyrin repeat"/>
    <property type="match status" value="1"/>
</dbReference>
<dbReference type="Gene3D" id="1.25.40.20">
    <property type="entry name" value="Ankyrin repeat-containing domain"/>
    <property type="match status" value="2"/>
</dbReference>
<dbReference type="PROSITE" id="PS50088">
    <property type="entry name" value="ANK_REPEAT"/>
    <property type="match status" value="3"/>
</dbReference>
<feature type="repeat" description="ANK" evidence="3">
    <location>
        <begin position="124"/>
        <end position="156"/>
    </location>
</feature>
<evidence type="ECO:0000256" key="3">
    <source>
        <dbReference type="PROSITE-ProRule" id="PRU00023"/>
    </source>
</evidence>
<gene>
    <name evidence="4" type="primary">ASB3</name>
    <name evidence="4" type="ORF">SPIL2461_LOCUS4230</name>
</gene>
<comment type="caution">
    <text evidence="4">The sequence shown here is derived from an EMBL/GenBank/DDBJ whole genome shotgun (WGS) entry which is preliminary data.</text>
</comment>
<name>A0A812L8R5_SYMPI</name>
<evidence type="ECO:0000313" key="5">
    <source>
        <dbReference type="Proteomes" id="UP000649617"/>
    </source>
</evidence>
<reference evidence="4" key="1">
    <citation type="submission" date="2021-02" db="EMBL/GenBank/DDBJ databases">
        <authorList>
            <person name="Dougan E. K."/>
            <person name="Rhodes N."/>
            <person name="Thang M."/>
            <person name="Chan C."/>
        </authorList>
    </citation>
    <scope>NUCLEOTIDE SEQUENCE</scope>
</reference>
<feature type="repeat" description="ANK" evidence="3">
    <location>
        <begin position="190"/>
        <end position="222"/>
    </location>
</feature>
<keyword evidence="5" id="KW-1185">Reference proteome</keyword>
<dbReference type="SMART" id="SM00248">
    <property type="entry name" value="ANK"/>
    <property type="match status" value="5"/>
</dbReference>
<dbReference type="InterPro" id="IPR036770">
    <property type="entry name" value="Ankyrin_rpt-contain_sf"/>
</dbReference>
<dbReference type="PRINTS" id="PR01415">
    <property type="entry name" value="ANKYRIN"/>
</dbReference>